<proteinExistence type="predicted"/>
<dbReference type="PROSITE" id="PS50113">
    <property type="entry name" value="PAC"/>
    <property type="match status" value="2"/>
</dbReference>
<dbReference type="SMART" id="SM00267">
    <property type="entry name" value="GGDEF"/>
    <property type="match status" value="1"/>
</dbReference>
<keyword evidence="5" id="KW-1185">Reference proteome</keyword>
<dbReference type="InterPro" id="IPR052155">
    <property type="entry name" value="Biofilm_reg_signaling"/>
</dbReference>
<dbReference type="Gene3D" id="3.30.450.20">
    <property type="entry name" value="PAS domain"/>
    <property type="match status" value="3"/>
</dbReference>
<dbReference type="SUPFAM" id="SSF55073">
    <property type="entry name" value="Nucleotide cyclase"/>
    <property type="match status" value="1"/>
</dbReference>
<accession>A0A7W9BJ00</accession>
<dbReference type="Gene3D" id="2.10.70.100">
    <property type="match status" value="1"/>
</dbReference>
<dbReference type="Pfam" id="PF00990">
    <property type="entry name" value="GGDEF"/>
    <property type="match status" value="1"/>
</dbReference>
<dbReference type="SUPFAM" id="SSF141868">
    <property type="entry name" value="EAL domain-like"/>
    <property type="match status" value="1"/>
</dbReference>
<dbReference type="PANTHER" id="PTHR44757">
    <property type="entry name" value="DIGUANYLATE CYCLASE DGCP"/>
    <property type="match status" value="1"/>
</dbReference>
<dbReference type="EMBL" id="JACIJM010000002">
    <property type="protein sequence ID" value="MBB5721201.1"/>
    <property type="molecule type" value="Genomic_DNA"/>
</dbReference>
<dbReference type="InterPro" id="IPR001633">
    <property type="entry name" value="EAL_dom"/>
</dbReference>
<evidence type="ECO:0000259" key="2">
    <source>
        <dbReference type="PROSITE" id="PS50883"/>
    </source>
</evidence>
<dbReference type="InterPro" id="IPR000014">
    <property type="entry name" value="PAS"/>
</dbReference>
<dbReference type="CDD" id="cd01949">
    <property type="entry name" value="GGDEF"/>
    <property type="match status" value="1"/>
</dbReference>
<dbReference type="RefSeq" id="WP_183525928.1">
    <property type="nucleotide sequence ID" value="NZ_JACIJM010000002.1"/>
</dbReference>
<sequence>MGRESSADLLAASLIDPLTIPAVYLKPDGVIIHHNTAWVDWISHDPTPIFGPNICSLIHSSQQHAFMKRLTPHGLTAGDGCVFRTTHKGRSIWFTAVGGVDKWNTGILGLVVPSRSCDMQPDGYQPQSCFWSEVIDNLPDGFWSYDRTLAQSFRSDAWFELRGLSKTNRDDTSRTRQLASIHPDDLPNVIQATRALLRNGICDVQFRERHANGHWINVRSQGRVTERNANGKPMRLIGTDSNVTKLHETQSSLDQLKTLEMRWQFAMDSELHGLWDVDFATNKRYYSEGWRFIRGLGGSHRDYMNTEEFLDNIHPLDRGAVVMRVNAVDRGDIDEFFDEFRVRHTDGRWIWVLSRGQVISRGKDGQPTRLIGTDTDITRVKQLGNEYDDVAKRLELAVKSSGIGVWEFDMEAQSVVWDEQMYEIYGITDPEKKRSPTVWEEHLHPDDKDEAITASLAFLQDRTDYDLSYRIIREDGETRYLRSTGHHFIDAHGTPKLIGIICDLTREHEQASALRAANAKTVEQNTALEAARADMEYQSNHDALTGLPNRRKLEAYLNDARQRRIANNMRSAVLHIDLDRFKQINDTLGHAAGDAVLKHVADILSSAATPNSIVARVGGDEFAVFLDHAPRDAVLGYWARDLIQAAKHPFIYEGHECRLGFSIGIAVDETAELDDSALFSNADLALYQAKAEGRGQMHFYSPGLKSAARARRQCADDMIIGLEQGQFQCVYQPQYACSTLEIVGAEALVRWDHPTRGRLAPDAFLDVAEDLDIVAKIDQVVFERALEDSKKWRASGKHVPQISVNVSAKRLLDPMLAMRISHLADEEQRFAFELLESVFLDDADANLSTNLACIRNLGISIEVDDFGTGHASMVGLLNLQPDRLKIDRQLVMPLVRSQRQRRLVASIIEIGHVLGIAVVAEGVETQEHVDVLASLGCDYLQGYGLARPMSAADLQELLPEL</sequence>
<dbReference type="Pfam" id="PF08447">
    <property type="entry name" value="PAS_3"/>
    <property type="match status" value="3"/>
</dbReference>
<feature type="domain" description="GGDEF" evidence="3">
    <location>
        <begin position="569"/>
        <end position="702"/>
    </location>
</feature>
<reference evidence="4 5" key="1">
    <citation type="submission" date="2020-08" db="EMBL/GenBank/DDBJ databases">
        <title>Genomic Encyclopedia of Type Strains, Phase IV (KMG-IV): sequencing the most valuable type-strain genomes for metagenomic binning, comparative biology and taxonomic classification.</title>
        <authorList>
            <person name="Goeker M."/>
        </authorList>
    </citation>
    <scope>NUCLEOTIDE SEQUENCE [LARGE SCALE GENOMIC DNA]</scope>
    <source>
        <strain evidence="4 5">DSM 101064</strain>
    </source>
</reference>
<dbReference type="InterPro" id="IPR035919">
    <property type="entry name" value="EAL_sf"/>
</dbReference>
<evidence type="ECO:0000259" key="3">
    <source>
        <dbReference type="PROSITE" id="PS50887"/>
    </source>
</evidence>
<dbReference type="InterPro" id="IPR029787">
    <property type="entry name" value="Nucleotide_cyclase"/>
</dbReference>
<dbReference type="CDD" id="cd00130">
    <property type="entry name" value="PAS"/>
    <property type="match status" value="1"/>
</dbReference>
<dbReference type="PROSITE" id="PS50887">
    <property type="entry name" value="GGDEF"/>
    <property type="match status" value="1"/>
</dbReference>
<dbReference type="SMART" id="SM00086">
    <property type="entry name" value="PAC"/>
    <property type="match status" value="3"/>
</dbReference>
<feature type="domain" description="EAL" evidence="2">
    <location>
        <begin position="711"/>
        <end position="961"/>
    </location>
</feature>
<dbReference type="SMART" id="SM00052">
    <property type="entry name" value="EAL"/>
    <property type="match status" value="1"/>
</dbReference>
<dbReference type="Gene3D" id="3.30.70.270">
    <property type="match status" value="1"/>
</dbReference>
<organism evidence="4 5">
    <name type="scientific">Yoonia ponticola</name>
    <dbReference type="NCBI Taxonomy" id="1524255"/>
    <lineage>
        <taxon>Bacteria</taxon>
        <taxon>Pseudomonadati</taxon>
        <taxon>Pseudomonadota</taxon>
        <taxon>Alphaproteobacteria</taxon>
        <taxon>Rhodobacterales</taxon>
        <taxon>Paracoccaceae</taxon>
        <taxon>Yoonia</taxon>
    </lineage>
</organism>
<dbReference type="InterPro" id="IPR000160">
    <property type="entry name" value="GGDEF_dom"/>
</dbReference>
<dbReference type="SMART" id="SM00091">
    <property type="entry name" value="PAS"/>
    <property type="match status" value="3"/>
</dbReference>
<dbReference type="SUPFAM" id="SSF55785">
    <property type="entry name" value="PYP-like sensor domain (PAS domain)"/>
    <property type="match status" value="4"/>
</dbReference>
<dbReference type="Pfam" id="PF00563">
    <property type="entry name" value="EAL"/>
    <property type="match status" value="1"/>
</dbReference>
<dbReference type="NCBIfam" id="TIGR00254">
    <property type="entry name" value="GGDEF"/>
    <property type="match status" value="1"/>
</dbReference>
<protein>
    <submittedName>
        <fullName evidence="4">Diguanylate cyclase (GGDEF)-like protein</fullName>
    </submittedName>
</protein>
<feature type="domain" description="PAC" evidence="1">
    <location>
        <begin position="465"/>
        <end position="516"/>
    </location>
</feature>
<evidence type="ECO:0000259" key="1">
    <source>
        <dbReference type="PROSITE" id="PS50113"/>
    </source>
</evidence>
<dbReference type="InterPro" id="IPR000700">
    <property type="entry name" value="PAS-assoc_C"/>
</dbReference>
<dbReference type="Proteomes" id="UP000535415">
    <property type="component" value="Unassembled WGS sequence"/>
</dbReference>
<evidence type="ECO:0000313" key="4">
    <source>
        <dbReference type="EMBL" id="MBB5721201.1"/>
    </source>
</evidence>
<dbReference type="InterPro" id="IPR043128">
    <property type="entry name" value="Rev_trsase/Diguanyl_cyclase"/>
</dbReference>
<gene>
    <name evidence="4" type="ORF">FHS72_000808</name>
</gene>
<dbReference type="InterPro" id="IPR035965">
    <property type="entry name" value="PAS-like_dom_sf"/>
</dbReference>
<comment type="caution">
    <text evidence="4">The sequence shown here is derived from an EMBL/GenBank/DDBJ whole genome shotgun (WGS) entry which is preliminary data.</text>
</comment>
<feature type="domain" description="PAC" evidence="1">
    <location>
        <begin position="336"/>
        <end position="389"/>
    </location>
</feature>
<name>A0A7W9BJ00_9RHOB</name>
<dbReference type="InterPro" id="IPR001610">
    <property type="entry name" value="PAC"/>
</dbReference>
<dbReference type="InterPro" id="IPR013655">
    <property type="entry name" value="PAS_fold_3"/>
</dbReference>
<evidence type="ECO:0000313" key="5">
    <source>
        <dbReference type="Proteomes" id="UP000535415"/>
    </source>
</evidence>
<dbReference type="PROSITE" id="PS50883">
    <property type="entry name" value="EAL"/>
    <property type="match status" value="1"/>
</dbReference>
<dbReference type="PANTHER" id="PTHR44757:SF2">
    <property type="entry name" value="BIOFILM ARCHITECTURE MAINTENANCE PROTEIN MBAA"/>
    <property type="match status" value="1"/>
</dbReference>
<dbReference type="AlphaFoldDB" id="A0A7W9BJ00"/>
<dbReference type="CDD" id="cd01948">
    <property type="entry name" value="EAL"/>
    <property type="match status" value="1"/>
</dbReference>
<dbReference type="Gene3D" id="3.20.20.450">
    <property type="entry name" value="EAL domain"/>
    <property type="match status" value="1"/>
</dbReference>